<reference evidence="3" key="1">
    <citation type="submission" date="2011-12" db="EMBL/GenBank/DDBJ databases">
        <authorList>
            <consortium name="The Broad Institute Genome Sequencing Platform"/>
            <person name="Russ C."/>
            <person name="Tyler B."/>
            <person name="Panabieres F."/>
            <person name="Shan W."/>
            <person name="Tripathy S."/>
            <person name="Grunwald N."/>
            <person name="Machado M."/>
            <person name="Young S.K."/>
            <person name="Zeng Q."/>
            <person name="Gargeya S."/>
            <person name="Fitzgerald M."/>
            <person name="Haas B."/>
            <person name="Abouelleil A."/>
            <person name="Alvarado L."/>
            <person name="Arachchi H.M."/>
            <person name="Berlin A."/>
            <person name="Chapman S.B."/>
            <person name="Gearin G."/>
            <person name="Goldberg J."/>
            <person name="Griggs A."/>
            <person name="Gujja S."/>
            <person name="Hansen M."/>
            <person name="Heiman D."/>
            <person name="Howarth C."/>
            <person name="Larimer J."/>
            <person name="Lui A."/>
            <person name="MacDonald P.J.P."/>
            <person name="McCowen C."/>
            <person name="Montmayeur A."/>
            <person name="Murphy C."/>
            <person name="Neiman D."/>
            <person name="Pearson M."/>
            <person name="Priest M."/>
            <person name="Roberts A."/>
            <person name="Saif S."/>
            <person name="Shea T."/>
            <person name="Sisk P."/>
            <person name="Stolte C."/>
            <person name="Sykes S."/>
            <person name="Wortman J."/>
            <person name="Nusbaum C."/>
            <person name="Birren B."/>
        </authorList>
    </citation>
    <scope>NUCLEOTIDE SEQUENCE [LARGE SCALE GENOMIC DNA]</scope>
    <source>
        <strain evidence="3">INRA-310</strain>
    </source>
</reference>
<dbReference type="VEuPathDB" id="FungiDB:PPTG_13877"/>
<gene>
    <name evidence="2" type="ORF">PPTG_13877</name>
</gene>
<feature type="compositionally biased region" description="Polar residues" evidence="1">
    <location>
        <begin position="78"/>
        <end position="92"/>
    </location>
</feature>
<feature type="compositionally biased region" description="Basic residues" evidence="1">
    <location>
        <begin position="164"/>
        <end position="173"/>
    </location>
</feature>
<proteinExistence type="predicted"/>
<evidence type="ECO:0000313" key="2">
    <source>
        <dbReference type="EMBL" id="ETN06072.1"/>
    </source>
</evidence>
<reference evidence="2 3" key="2">
    <citation type="submission" date="2013-11" db="EMBL/GenBank/DDBJ databases">
        <title>The Genome Sequence of Phytophthora parasitica INRA-310.</title>
        <authorList>
            <consortium name="The Broad Institute Genomics Platform"/>
            <person name="Russ C."/>
            <person name="Tyler B."/>
            <person name="Panabieres F."/>
            <person name="Shan W."/>
            <person name="Tripathy S."/>
            <person name="Grunwald N."/>
            <person name="Machado M."/>
            <person name="Johnson C.S."/>
            <person name="Arredondo F."/>
            <person name="Hong C."/>
            <person name="Coffey M."/>
            <person name="Young S.K."/>
            <person name="Zeng Q."/>
            <person name="Gargeya S."/>
            <person name="Fitzgerald M."/>
            <person name="Abouelleil A."/>
            <person name="Alvarado L."/>
            <person name="Chapman S.B."/>
            <person name="Gainer-Dewar J."/>
            <person name="Goldberg J."/>
            <person name="Griggs A."/>
            <person name="Gujja S."/>
            <person name="Hansen M."/>
            <person name="Howarth C."/>
            <person name="Imamovic A."/>
            <person name="Ireland A."/>
            <person name="Larimer J."/>
            <person name="McCowan C."/>
            <person name="Murphy C."/>
            <person name="Pearson M."/>
            <person name="Poon T.W."/>
            <person name="Priest M."/>
            <person name="Roberts A."/>
            <person name="Saif S."/>
            <person name="Shea T."/>
            <person name="Sykes S."/>
            <person name="Wortman J."/>
            <person name="Nusbaum C."/>
            <person name="Birren B."/>
        </authorList>
    </citation>
    <scope>NUCLEOTIDE SEQUENCE [LARGE SCALE GENOMIC DNA]</scope>
    <source>
        <strain evidence="2 3">INRA-310</strain>
    </source>
</reference>
<dbReference type="EMBL" id="KI669597">
    <property type="protein sequence ID" value="ETN06072.1"/>
    <property type="molecule type" value="Genomic_DNA"/>
</dbReference>
<evidence type="ECO:0000256" key="1">
    <source>
        <dbReference type="SAM" id="MobiDB-lite"/>
    </source>
</evidence>
<protein>
    <submittedName>
        <fullName evidence="2">Uncharacterized protein</fullName>
    </submittedName>
</protein>
<organism evidence="2 3">
    <name type="scientific">Phytophthora nicotianae (strain INRA-310)</name>
    <name type="common">Phytophthora parasitica</name>
    <dbReference type="NCBI Taxonomy" id="761204"/>
    <lineage>
        <taxon>Eukaryota</taxon>
        <taxon>Sar</taxon>
        <taxon>Stramenopiles</taxon>
        <taxon>Oomycota</taxon>
        <taxon>Peronosporomycetes</taxon>
        <taxon>Peronosporales</taxon>
        <taxon>Peronosporaceae</taxon>
        <taxon>Phytophthora</taxon>
    </lineage>
</organism>
<feature type="compositionally biased region" description="Basic residues" evidence="1">
    <location>
        <begin position="200"/>
        <end position="219"/>
    </location>
</feature>
<dbReference type="GeneID" id="20183198"/>
<evidence type="ECO:0000313" key="3">
    <source>
        <dbReference type="Proteomes" id="UP000018817"/>
    </source>
</evidence>
<dbReference type="Proteomes" id="UP000018817">
    <property type="component" value="Unassembled WGS sequence"/>
</dbReference>
<feature type="compositionally biased region" description="Basic and acidic residues" evidence="1">
    <location>
        <begin position="174"/>
        <end position="186"/>
    </location>
</feature>
<dbReference type="AlphaFoldDB" id="W2PYV1"/>
<accession>W2PYV1</accession>
<name>W2PYV1_PHYN3</name>
<dbReference type="RefSeq" id="XP_008908574.1">
    <property type="nucleotide sequence ID" value="XM_008910326.1"/>
</dbReference>
<feature type="compositionally biased region" description="Polar residues" evidence="1">
    <location>
        <begin position="237"/>
        <end position="259"/>
    </location>
</feature>
<dbReference type="OrthoDB" id="146636at2759"/>
<sequence length="259" mass="28956">MEYCSWCRCEPCDRERFGPRLLADRGSMHKLNPKAEDAALDKAVYHIYYYRKHGYFEQNPRYVFPRCVSRFLGGDSNVDSDGNASPVSSSRDISVDDENRHAPPAGSQGGPTVVENAEDIQVSTRSKRGSTVLERSTDTQVITRRKRRSVAVEAETEKPVRTGRVAKKQRSSKRSVDNTAEKKARNEPLAVSSADEIRPHHQSRSNLRGKRKLARKRSQTTHQSPGNGLRSCGQADDSLNQQSHPSESTNPIAHSNNTP</sequence>
<feature type="region of interest" description="Disordered" evidence="1">
    <location>
        <begin position="78"/>
        <end position="259"/>
    </location>
</feature>